<evidence type="ECO:0008006" key="4">
    <source>
        <dbReference type="Google" id="ProtNLM"/>
    </source>
</evidence>
<dbReference type="STRING" id="637905.SVI_1183"/>
<keyword evidence="1" id="KW-0472">Membrane</keyword>
<dbReference type="RefSeq" id="WP_013050465.1">
    <property type="nucleotide sequence ID" value="NC_014012.1"/>
</dbReference>
<evidence type="ECO:0000256" key="1">
    <source>
        <dbReference type="SAM" id="Phobius"/>
    </source>
</evidence>
<feature type="transmembrane region" description="Helical" evidence="1">
    <location>
        <begin position="15"/>
        <end position="34"/>
    </location>
</feature>
<dbReference type="SUPFAM" id="SSF48452">
    <property type="entry name" value="TPR-like"/>
    <property type="match status" value="1"/>
</dbReference>
<dbReference type="Proteomes" id="UP000002350">
    <property type="component" value="Chromosome"/>
</dbReference>
<accession>D4ZHK5</accession>
<keyword evidence="3" id="KW-1185">Reference proteome</keyword>
<gene>
    <name evidence="2" type="ordered locus">SVI_1183</name>
</gene>
<organism evidence="2 3">
    <name type="scientific">Shewanella violacea (strain JCM 10179 / CIP 106290 / LMG 19151 / DSS12)</name>
    <dbReference type="NCBI Taxonomy" id="637905"/>
    <lineage>
        <taxon>Bacteria</taxon>
        <taxon>Pseudomonadati</taxon>
        <taxon>Pseudomonadota</taxon>
        <taxon>Gammaproteobacteria</taxon>
        <taxon>Alteromonadales</taxon>
        <taxon>Shewanellaceae</taxon>
        <taxon>Shewanella</taxon>
    </lineage>
</organism>
<dbReference type="eggNOG" id="ENOG5032EWZ">
    <property type="taxonomic scope" value="Bacteria"/>
</dbReference>
<dbReference type="HOGENOM" id="CLU_683141_0_0_6"/>
<protein>
    <recommendedName>
        <fullName evidence="4">TPR domain protein</fullName>
    </recommendedName>
</protein>
<dbReference type="Gene3D" id="1.25.40.10">
    <property type="entry name" value="Tetratricopeptide repeat domain"/>
    <property type="match status" value="1"/>
</dbReference>
<dbReference type="EMBL" id="AP011177">
    <property type="protein sequence ID" value="BAJ01154.1"/>
    <property type="molecule type" value="Genomic_DNA"/>
</dbReference>
<keyword evidence="1" id="KW-0812">Transmembrane</keyword>
<sequence>MVANVSLSKLIKRHFYVLFTLFLTLVIGFIYIYMQNSKKSSLEAGSILVLPVKATAKTAVESVDTQWSVYGEMDKLIHRLGSSERYIVLQAEDVIEIMNRASVSKDDLTIEDMQTIFEVSGASLIIEAEVFVDSARSQLAYRLHQKQVMDSGHLVGTDVEELFLQLSNLINLKTGANQVSINTVNDSRFVNPDIVRALDLLQSGKLNVARTYLERASMAEPDNVTAKRLLANLLTENRDFILAHELLTLAIEQAKTQGNIGELARLRLSLANNFVGKNEVERALPLLSIAKQDAAKEKDWLYLAYIFELSGHVNQRLNRYAAARYQFKKSIYYHQKIKCPYGQVQGQNSLAELEFLDLNYSKAYRLTKLSLDIIIQRNLPGLRGKTLKLQSKFENKLQRIR</sequence>
<reference evidence="3" key="1">
    <citation type="journal article" date="2010" name="Mol. Biosyst.">
        <title>Complete genome sequence and comparative analysis of Shewanella violacea, a psychrophilic and piezophilic bacterium from deep sea floor sediments.</title>
        <authorList>
            <person name="Aono E."/>
            <person name="Baba T."/>
            <person name="Ara T."/>
            <person name="Nishi T."/>
            <person name="Nakamichi T."/>
            <person name="Inamoto E."/>
            <person name="Toyonaga H."/>
            <person name="Hasegawa M."/>
            <person name="Takai Y."/>
            <person name="Okumura Y."/>
            <person name="Baba M."/>
            <person name="Tomita M."/>
            <person name="Kato C."/>
            <person name="Oshima T."/>
            <person name="Nakasone K."/>
            <person name="Mori H."/>
        </authorList>
    </citation>
    <scope>NUCLEOTIDE SEQUENCE [LARGE SCALE GENOMIC DNA]</scope>
    <source>
        <strain evidence="3">JCM 10179 / CIP 106290 / LMG 19151 / DSS12</strain>
    </source>
</reference>
<evidence type="ECO:0000313" key="2">
    <source>
        <dbReference type="EMBL" id="BAJ01154.1"/>
    </source>
</evidence>
<name>D4ZHK5_SHEVD</name>
<dbReference type="KEGG" id="svo:SVI_1183"/>
<dbReference type="OrthoDB" id="6255772at2"/>
<evidence type="ECO:0000313" key="3">
    <source>
        <dbReference type="Proteomes" id="UP000002350"/>
    </source>
</evidence>
<dbReference type="AlphaFoldDB" id="D4ZHK5"/>
<proteinExistence type="predicted"/>
<keyword evidence="1" id="KW-1133">Transmembrane helix</keyword>
<dbReference type="InterPro" id="IPR011990">
    <property type="entry name" value="TPR-like_helical_dom_sf"/>
</dbReference>